<name>A0A517SN27_9BACT</name>
<dbReference type="AlphaFoldDB" id="A0A517SN27"/>
<dbReference type="InterPro" id="IPR046938">
    <property type="entry name" value="DNA_clamp_sf"/>
</dbReference>
<dbReference type="PANTHER" id="PTHR30478:SF0">
    <property type="entry name" value="BETA SLIDING CLAMP"/>
    <property type="match status" value="1"/>
</dbReference>
<evidence type="ECO:0000259" key="13">
    <source>
        <dbReference type="Pfam" id="PF02768"/>
    </source>
</evidence>
<comment type="function">
    <text evidence="10">Confers DNA tethering and processivity to DNA polymerases and other proteins. Acts as a clamp, forming a ring around DNA (a reaction catalyzed by the clamp-loading complex) which diffuses in an ATP-independent manner freely and bidirectionally along dsDNA. Initially characterized for its ability to contact the catalytic subunit of DNA polymerase III (Pol III), a complex, multichain enzyme responsible for most of the replicative synthesis in bacteria; Pol III exhibits 3'-5' exonuclease proofreading activity. The beta chain is required for initiation of replication as well as for processivity of DNA replication.</text>
</comment>
<evidence type="ECO:0000256" key="1">
    <source>
        <dbReference type="ARBA" id="ARBA00004496"/>
    </source>
</evidence>
<dbReference type="SMART" id="SM00480">
    <property type="entry name" value="POL3Bc"/>
    <property type="match status" value="1"/>
</dbReference>
<dbReference type="Proteomes" id="UP000315003">
    <property type="component" value="Chromosome"/>
</dbReference>
<feature type="domain" description="DNA polymerase III beta sliding clamp central" evidence="12">
    <location>
        <begin position="131"/>
        <end position="246"/>
    </location>
</feature>
<dbReference type="InterPro" id="IPR001001">
    <property type="entry name" value="DNA_polIII_beta"/>
</dbReference>
<reference evidence="14 15" key="1">
    <citation type="submission" date="2019-02" db="EMBL/GenBank/DDBJ databases">
        <title>Deep-cultivation of Planctomycetes and their phenomic and genomic characterization uncovers novel biology.</title>
        <authorList>
            <person name="Wiegand S."/>
            <person name="Jogler M."/>
            <person name="Boedeker C."/>
            <person name="Pinto D."/>
            <person name="Vollmers J."/>
            <person name="Rivas-Marin E."/>
            <person name="Kohn T."/>
            <person name="Peeters S.H."/>
            <person name="Heuer A."/>
            <person name="Rast P."/>
            <person name="Oberbeckmann S."/>
            <person name="Bunk B."/>
            <person name="Jeske O."/>
            <person name="Meyerdierks A."/>
            <person name="Storesund J.E."/>
            <person name="Kallscheuer N."/>
            <person name="Luecker S."/>
            <person name="Lage O.M."/>
            <person name="Pohl T."/>
            <person name="Merkel B.J."/>
            <person name="Hornburger P."/>
            <person name="Mueller R.-W."/>
            <person name="Bruemmer F."/>
            <person name="Labrenz M."/>
            <person name="Spormann A.M."/>
            <person name="Op den Camp H."/>
            <person name="Overmann J."/>
            <person name="Amann R."/>
            <person name="Jetten M.S.M."/>
            <person name="Mascher T."/>
            <person name="Medema M.H."/>
            <person name="Devos D.P."/>
            <person name="Kaster A.-K."/>
            <person name="Ovreas L."/>
            <person name="Rohde M."/>
            <person name="Galperin M.Y."/>
            <person name="Jogler C."/>
        </authorList>
    </citation>
    <scope>NUCLEOTIDE SEQUENCE [LARGE SCALE GENOMIC DNA]</scope>
    <source>
        <strain evidence="14 15">SV_7m_r</strain>
    </source>
</reference>
<feature type="domain" description="DNA polymerase III beta sliding clamp C-terminal" evidence="13">
    <location>
        <begin position="250"/>
        <end position="368"/>
    </location>
</feature>
<dbReference type="GO" id="GO:0003887">
    <property type="term" value="F:DNA-directed DNA polymerase activity"/>
    <property type="evidence" value="ECO:0007669"/>
    <property type="project" value="UniProtKB-UniRule"/>
</dbReference>
<evidence type="ECO:0000256" key="5">
    <source>
        <dbReference type="ARBA" id="ARBA00022679"/>
    </source>
</evidence>
<gene>
    <name evidence="14" type="primary">dnaN</name>
    <name evidence="14" type="ORF">SV7mr_00020</name>
</gene>
<evidence type="ECO:0000256" key="10">
    <source>
        <dbReference type="PIRNR" id="PIRNR000804"/>
    </source>
</evidence>
<evidence type="ECO:0000256" key="9">
    <source>
        <dbReference type="ARBA" id="ARBA00023125"/>
    </source>
</evidence>
<dbReference type="Pfam" id="PF02767">
    <property type="entry name" value="DNA_pol3_beta_2"/>
    <property type="match status" value="1"/>
</dbReference>
<sequence>MKIQAALDSFSDAFFIAASVVSPRSPKAIFKNVKVTASGGTVSLSATDGEQGIRITVEGVVDVNTEGTALLPVGYMSSILREFNEETITIETSDSGIQVYGVQSNFKLPAANPDEFPAIAPFEETRYFAVSGRVLGTLLRRTMFATDTDNTRFALGGVFLELAETSITAVGTDGRRMAMMQGPLETVGGYEPSSGTTIVPTSAIQVIERTIGSSDDPVDIAVLDNQVKIRTQNAVIFTRLVEGRYPPWQQVIPQNAGGIELDLPVNAVYSGIRQAAIVTNKEKRGVNLTFGDGTLKMEANTADIGESLIEIPISYAEEPIEMTVDHRYLGDFCKVLDIEQMFKMQVEGATSPALLTTDDGYHYVIMPMSR</sequence>
<dbReference type="EMBL" id="CP036272">
    <property type="protein sequence ID" value="QDT57520.1"/>
    <property type="molecule type" value="Genomic_DNA"/>
</dbReference>
<dbReference type="SUPFAM" id="SSF55979">
    <property type="entry name" value="DNA clamp"/>
    <property type="match status" value="3"/>
</dbReference>
<dbReference type="PANTHER" id="PTHR30478">
    <property type="entry name" value="DNA POLYMERASE III SUBUNIT BETA"/>
    <property type="match status" value="1"/>
</dbReference>
<dbReference type="Pfam" id="PF02768">
    <property type="entry name" value="DNA_pol3_beta_3"/>
    <property type="match status" value="1"/>
</dbReference>
<accession>A0A517SN27</accession>
<dbReference type="Gene3D" id="3.10.150.10">
    <property type="entry name" value="DNA Polymerase III, subunit A, domain 2"/>
    <property type="match status" value="1"/>
</dbReference>
<dbReference type="PIRSF" id="PIRSF000804">
    <property type="entry name" value="DNA_pol_III_b"/>
    <property type="match status" value="1"/>
</dbReference>
<keyword evidence="5 10" id="KW-0808">Transferase</keyword>
<keyword evidence="8 10" id="KW-0239">DNA-directed DNA polymerase</keyword>
<feature type="domain" description="DNA polymerase III beta sliding clamp N-terminal" evidence="11">
    <location>
        <begin position="1"/>
        <end position="119"/>
    </location>
</feature>
<dbReference type="GO" id="GO:0006271">
    <property type="term" value="P:DNA strand elongation involved in DNA replication"/>
    <property type="evidence" value="ECO:0007669"/>
    <property type="project" value="TreeGrafter"/>
</dbReference>
<keyword evidence="9" id="KW-0238">DNA-binding</keyword>
<dbReference type="GO" id="GO:0005737">
    <property type="term" value="C:cytoplasm"/>
    <property type="evidence" value="ECO:0007669"/>
    <property type="project" value="UniProtKB-SubCell"/>
</dbReference>
<evidence type="ECO:0000256" key="8">
    <source>
        <dbReference type="ARBA" id="ARBA00022932"/>
    </source>
</evidence>
<evidence type="ECO:0000256" key="2">
    <source>
        <dbReference type="ARBA" id="ARBA00010752"/>
    </source>
</evidence>
<evidence type="ECO:0000313" key="14">
    <source>
        <dbReference type="EMBL" id="QDT57520.1"/>
    </source>
</evidence>
<dbReference type="GO" id="GO:0008408">
    <property type="term" value="F:3'-5' exonuclease activity"/>
    <property type="evidence" value="ECO:0007669"/>
    <property type="project" value="InterPro"/>
</dbReference>
<evidence type="ECO:0000259" key="12">
    <source>
        <dbReference type="Pfam" id="PF02767"/>
    </source>
</evidence>
<keyword evidence="7 10" id="KW-0235">DNA replication</keyword>
<dbReference type="Gene3D" id="3.70.10.10">
    <property type="match status" value="1"/>
</dbReference>
<dbReference type="RefSeq" id="WP_145268069.1">
    <property type="nucleotide sequence ID" value="NZ_CP036272.1"/>
</dbReference>
<evidence type="ECO:0000256" key="3">
    <source>
        <dbReference type="ARBA" id="ARBA00021035"/>
    </source>
</evidence>
<evidence type="ECO:0000256" key="7">
    <source>
        <dbReference type="ARBA" id="ARBA00022705"/>
    </source>
</evidence>
<keyword evidence="6 10" id="KW-0548">Nucleotidyltransferase</keyword>
<evidence type="ECO:0000256" key="6">
    <source>
        <dbReference type="ARBA" id="ARBA00022695"/>
    </source>
</evidence>
<dbReference type="OrthoDB" id="8421503at2"/>
<keyword evidence="15" id="KW-1185">Reference proteome</keyword>
<dbReference type="InterPro" id="IPR022634">
    <property type="entry name" value="DNA_polIII_beta_N"/>
</dbReference>
<dbReference type="NCBIfam" id="TIGR00663">
    <property type="entry name" value="dnan"/>
    <property type="match status" value="1"/>
</dbReference>
<dbReference type="InterPro" id="IPR022635">
    <property type="entry name" value="DNA_polIII_beta_C"/>
</dbReference>
<dbReference type="CDD" id="cd00140">
    <property type="entry name" value="beta_clamp"/>
    <property type="match status" value="1"/>
</dbReference>
<evidence type="ECO:0000259" key="11">
    <source>
        <dbReference type="Pfam" id="PF00712"/>
    </source>
</evidence>
<comment type="subcellular location">
    <subcellularLocation>
        <location evidence="1 10">Cytoplasm</location>
    </subcellularLocation>
</comment>
<comment type="similarity">
    <text evidence="2 10">Belongs to the beta sliding clamp family.</text>
</comment>
<dbReference type="GO" id="GO:0009360">
    <property type="term" value="C:DNA polymerase III complex"/>
    <property type="evidence" value="ECO:0007669"/>
    <property type="project" value="InterPro"/>
</dbReference>
<evidence type="ECO:0000256" key="4">
    <source>
        <dbReference type="ARBA" id="ARBA00022490"/>
    </source>
</evidence>
<dbReference type="Pfam" id="PF00712">
    <property type="entry name" value="DNA_pol3_beta"/>
    <property type="match status" value="1"/>
</dbReference>
<keyword evidence="4 10" id="KW-0963">Cytoplasm</keyword>
<comment type="subunit">
    <text evidence="10">Forms a ring-shaped head-to-tail homodimer around DNA.</text>
</comment>
<evidence type="ECO:0000313" key="15">
    <source>
        <dbReference type="Proteomes" id="UP000315003"/>
    </source>
</evidence>
<organism evidence="14 15">
    <name type="scientific">Stieleria bergensis</name>
    <dbReference type="NCBI Taxonomy" id="2528025"/>
    <lineage>
        <taxon>Bacteria</taxon>
        <taxon>Pseudomonadati</taxon>
        <taxon>Planctomycetota</taxon>
        <taxon>Planctomycetia</taxon>
        <taxon>Pirellulales</taxon>
        <taxon>Pirellulaceae</taxon>
        <taxon>Stieleria</taxon>
    </lineage>
</organism>
<dbReference type="GO" id="GO:0003677">
    <property type="term" value="F:DNA binding"/>
    <property type="evidence" value="ECO:0007669"/>
    <property type="project" value="UniProtKB-UniRule"/>
</dbReference>
<proteinExistence type="inferred from homology"/>
<dbReference type="InterPro" id="IPR022637">
    <property type="entry name" value="DNA_polIII_beta_cen"/>
</dbReference>
<protein>
    <recommendedName>
        <fullName evidence="3 10">Beta sliding clamp</fullName>
    </recommendedName>
</protein>